<feature type="signal peptide" evidence="6">
    <location>
        <begin position="1"/>
        <end position="21"/>
    </location>
</feature>
<dbReference type="InterPro" id="IPR011990">
    <property type="entry name" value="TPR-like_helical_dom_sf"/>
</dbReference>
<dbReference type="Pfam" id="PF14322">
    <property type="entry name" value="SusD-like_3"/>
    <property type="match status" value="1"/>
</dbReference>
<feature type="chain" id="PRO_5045046998" evidence="6">
    <location>
        <begin position="22"/>
        <end position="592"/>
    </location>
</feature>
<gene>
    <name evidence="9" type="ORF">H9625_06385</name>
</gene>
<dbReference type="InterPro" id="IPR033985">
    <property type="entry name" value="SusD-like_N"/>
</dbReference>
<keyword evidence="4" id="KW-0472">Membrane</keyword>
<dbReference type="RefSeq" id="WP_191763493.1">
    <property type="nucleotide sequence ID" value="NZ_JACSPP010000014.1"/>
</dbReference>
<dbReference type="PROSITE" id="PS51257">
    <property type="entry name" value="PROKAR_LIPOPROTEIN"/>
    <property type="match status" value="1"/>
</dbReference>
<evidence type="ECO:0000256" key="3">
    <source>
        <dbReference type="ARBA" id="ARBA00022729"/>
    </source>
</evidence>
<reference evidence="9 10" key="1">
    <citation type="submission" date="2020-08" db="EMBL/GenBank/DDBJ databases">
        <title>A Genomic Blueprint of the Chicken Gut Microbiome.</title>
        <authorList>
            <person name="Gilroy R."/>
            <person name="Ravi A."/>
            <person name="Getino M."/>
            <person name="Pursley I."/>
            <person name="Horton D.L."/>
            <person name="Alikhan N.-F."/>
            <person name="Baker D."/>
            <person name="Gharbi K."/>
            <person name="Hall N."/>
            <person name="Watson M."/>
            <person name="Adriaenssens E.M."/>
            <person name="Foster-Nyarko E."/>
            <person name="Jarju S."/>
            <person name="Secka A."/>
            <person name="Antonio M."/>
            <person name="Oren A."/>
            <person name="Chaudhuri R."/>
            <person name="La Ragione R.M."/>
            <person name="Hildebrand F."/>
            <person name="Pallen M.J."/>
        </authorList>
    </citation>
    <scope>NUCLEOTIDE SEQUENCE [LARGE SCALE GENOMIC DNA]</scope>
    <source>
        <strain evidence="9 10">Sa1CVN1</strain>
    </source>
</reference>
<dbReference type="Gene3D" id="1.25.40.390">
    <property type="match status" value="1"/>
</dbReference>
<feature type="domain" description="SusD-like N-terminal" evidence="8">
    <location>
        <begin position="19"/>
        <end position="216"/>
    </location>
</feature>
<organism evidence="9 10">
    <name type="scientific">Phocaeicola intestinalis</name>
    <dbReference type="NCBI Taxonomy" id="2762212"/>
    <lineage>
        <taxon>Bacteria</taxon>
        <taxon>Pseudomonadati</taxon>
        <taxon>Bacteroidota</taxon>
        <taxon>Bacteroidia</taxon>
        <taxon>Bacteroidales</taxon>
        <taxon>Bacteroidaceae</taxon>
        <taxon>Phocaeicola</taxon>
    </lineage>
</organism>
<dbReference type="EMBL" id="JACSPP010000014">
    <property type="protein sequence ID" value="MBD8040077.1"/>
    <property type="molecule type" value="Genomic_DNA"/>
</dbReference>
<proteinExistence type="inferred from homology"/>
<dbReference type="SUPFAM" id="SSF48452">
    <property type="entry name" value="TPR-like"/>
    <property type="match status" value="1"/>
</dbReference>
<keyword evidence="10" id="KW-1185">Reference proteome</keyword>
<evidence type="ECO:0000256" key="1">
    <source>
        <dbReference type="ARBA" id="ARBA00004442"/>
    </source>
</evidence>
<evidence type="ECO:0000256" key="2">
    <source>
        <dbReference type="ARBA" id="ARBA00006275"/>
    </source>
</evidence>
<evidence type="ECO:0000259" key="8">
    <source>
        <dbReference type="Pfam" id="PF14322"/>
    </source>
</evidence>
<accession>A0ABR8Y7E8</accession>
<evidence type="ECO:0000256" key="4">
    <source>
        <dbReference type="ARBA" id="ARBA00023136"/>
    </source>
</evidence>
<comment type="similarity">
    <text evidence="2">Belongs to the SusD family.</text>
</comment>
<comment type="caution">
    <text evidence="9">The sequence shown here is derived from an EMBL/GenBank/DDBJ whole genome shotgun (WGS) entry which is preliminary data.</text>
</comment>
<evidence type="ECO:0000256" key="6">
    <source>
        <dbReference type="SAM" id="SignalP"/>
    </source>
</evidence>
<dbReference type="InterPro" id="IPR012944">
    <property type="entry name" value="SusD_RagB_dom"/>
</dbReference>
<keyword evidence="3 6" id="KW-0732">Signal</keyword>
<name>A0ABR8Y7E8_9BACT</name>
<evidence type="ECO:0000259" key="7">
    <source>
        <dbReference type="Pfam" id="PF07980"/>
    </source>
</evidence>
<dbReference type="Proteomes" id="UP000620874">
    <property type="component" value="Unassembled WGS sequence"/>
</dbReference>
<keyword evidence="5" id="KW-0998">Cell outer membrane</keyword>
<sequence length="592" mass="68249">MKKYICCFLVLVSLISCSDFLEEDPKGKIGISYLTTEQGMNDLVNSVYGSSRSVIQYLCDLGEMGTDLWTYAGSGEKDLTWYNTNQLPSKGYIKDFWSYLYESINNINFALSNINSIPFSNANKQRVMIGELHFFRAWYYYYIVETWGEGAHYTVDALPIGTYTTIGVQKHISDFYKLILSDIDVAMENLPEPAEVTEYGRVHIAAAKALKSRVLLALAGYDDYAGQSVLSDLADNRYASVKDVYQEVLTLSEDLIENYNFRLLENLDDIFDVYNERNDEIIFAVQFTTNTAFNTGLSSDNQTYPHKYWVSPHTKSAVDLSLVPDSRGHTCMYGREWMRNMPTRWYLSRFGKYDKRFASTFVWAWCKLKSDDDVSINYLNPSKVTVKCDTILVRLPYSYEGDRNLKTYVINDINDMYDEEGFPKPNGRSCYNTLKKFLDPTRLAPKDEKSYKDVIMFRLGEIYLNAAEAAWRMGDNGTSAYYIRSLRERAIVAGYEDKLAVNESDIDLDFILDERALEMGGEFIRWFDLKRTRKLVERTLKYNPDARSAADGNLYGNGQLSDIHYVRPIPQYEMDNIMNKDEFVQNPGYPSK</sequence>
<evidence type="ECO:0000313" key="10">
    <source>
        <dbReference type="Proteomes" id="UP000620874"/>
    </source>
</evidence>
<comment type="subcellular location">
    <subcellularLocation>
        <location evidence="1">Cell outer membrane</location>
    </subcellularLocation>
</comment>
<protein>
    <submittedName>
        <fullName evidence="9">RagB/SusD family nutrient uptake outer membrane protein</fullName>
    </submittedName>
</protein>
<dbReference type="Pfam" id="PF07980">
    <property type="entry name" value="SusD_RagB"/>
    <property type="match status" value="1"/>
</dbReference>
<evidence type="ECO:0000313" key="9">
    <source>
        <dbReference type="EMBL" id="MBD8040077.1"/>
    </source>
</evidence>
<feature type="domain" description="RagB/SusD" evidence="7">
    <location>
        <begin position="346"/>
        <end position="589"/>
    </location>
</feature>
<evidence type="ECO:0000256" key="5">
    <source>
        <dbReference type="ARBA" id="ARBA00023237"/>
    </source>
</evidence>